<evidence type="ECO:0000256" key="1">
    <source>
        <dbReference type="SAM" id="Phobius"/>
    </source>
</evidence>
<comment type="caution">
    <text evidence="3">The sequence shown here is derived from an EMBL/GenBank/DDBJ whole genome shotgun (WGS) entry which is preliminary data.</text>
</comment>
<dbReference type="PANTHER" id="PTHR30590">
    <property type="entry name" value="INNER MEMBRANE PROTEIN"/>
    <property type="match status" value="1"/>
</dbReference>
<accession>A0ABQ5NSM3</accession>
<keyword evidence="4" id="KW-1185">Reference proteome</keyword>
<dbReference type="RefSeq" id="WP_323445431.1">
    <property type="nucleotide sequence ID" value="NZ_BSBI01000001.1"/>
</dbReference>
<feature type="transmembrane region" description="Helical" evidence="1">
    <location>
        <begin position="126"/>
        <end position="149"/>
    </location>
</feature>
<feature type="transmembrane region" description="Helical" evidence="1">
    <location>
        <begin position="220"/>
        <end position="237"/>
    </location>
</feature>
<dbReference type="Pfam" id="PF04235">
    <property type="entry name" value="DUF418"/>
    <property type="match status" value="1"/>
</dbReference>
<organism evidence="3 4">
    <name type="scientific">Streptomyces yaizuensis</name>
    <dbReference type="NCBI Taxonomy" id="2989713"/>
    <lineage>
        <taxon>Bacteria</taxon>
        <taxon>Bacillati</taxon>
        <taxon>Actinomycetota</taxon>
        <taxon>Actinomycetes</taxon>
        <taxon>Kitasatosporales</taxon>
        <taxon>Streptomycetaceae</taxon>
        <taxon>Streptomyces</taxon>
    </lineage>
</organism>
<evidence type="ECO:0000259" key="2">
    <source>
        <dbReference type="Pfam" id="PF04235"/>
    </source>
</evidence>
<evidence type="ECO:0000313" key="3">
    <source>
        <dbReference type="EMBL" id="GLF93355.1"/>
    </source>
</evidence>
<gene>
    <name evidence="3" type="ORF">SYYSPA8_03680</name>
</gene>
<keyword evidence="1" id="KW-0472">Membrane</keyword>
<name>A0ABQ5NSM3_9ACTN</name>
<dbReference type="EMBL" id="BSBI01000001">
    <property type="protein sequence ID" value="GLF93355.1"/>
    <property type="molecule type" value="Genomic_DNA"/>
</dbReference>
<feature type="transmembrane region" description="Helical" evidence="1">
    <location>
        <begin position="161"/>
        <end position="180"/>
    </location>
</feature>
<dbReference type="InterPro" id="IPR007349">
    <property type="entry name" value="DUF418"/>
</dbReference>
<feature type="transmembrane region" description="Helical" evidence="1">
    <location>
        <begin position="322"/>
        <end position="342"/>
    </location>
</feature>
<sequence>MTRTLPSPTPPTAEHPASARLPLLDVLRGAAILGTLMTNVWIFTAPGAEWGVLVGAAAGPSFDSVPDAVAGVLRLLANGKFLALLTVLFGVGLAIQYASAARRGEPWPGRYRWRALFLFAEGTVHFVLVFAWDVLMGYAVTALLVAWLLTRSVRAQHRVMWWTGGVHLVLMGLLTAALAAEGDQDSTLDPGVRDLYAHGGYGEQIAFRLENALALRLEPVLTFPLLVCLFLLGVRLFRAGAFGADATGRRIRARLLTWGLGLGLPLSVVASLVGPELFLVDRYIGGPLTALGYIGLIGVLVDRVRRPGPLLNGLTAVGRTALSGYVLQNVLCMLVAYGIGLGLADRLGEEWHPWWVIGLWAAVCAVLMAGSAWWLRHFRTGPLESVQRWALRR</sequence>
<feature type="domain" description="DUF418" evidence="2">
    <location>
        <begin position="236"/>
        <end position="391"/>
    </location>
</feature>
<proteinExistence type="predicted"/>
<feature type="transmembrane region" description="Helical" evidence="1">
    <location>
        <begin position="354"/>
        <end position="375"/>
    </location>
</feature>
<keyword evidence="1" id="KW-1133">Transmembrane helix</keyword>
<protein>
    <submittedName>
        <fullName evidence="3">DUF418 domain-containing protein</fullName>
    </submittedName>
</protein>
<evidence type="ECO:0000313" key="4">
    <source>
        <dbReference type="Proteomes" id="UP001291653"/>
    </source>
</evidence>
<feature type="transmembrane region" description="Helical" evidence="1">
    <location>
        <begin position="258"/>
        <end position="278"/>
    </location>
</feature>
<reference evidence="3 4" key="1">
    <citation type="submission" date="2022-10" db="EMBL/GenBank/DDBJ databases">
        <title>Draft genome sequence of Streptomyces sp. YSPA8.</title>
        <authorList>
            <person name="Moriuchi R."/>
            <person name="Dohra H."/>
            <person name="Yamamura H."/>
            <person name="Kodani S."/>
        </authorList>
    </citation>
    <scope>NUCLEOTIDE SEQUENCE [LARGE SCALE GENOMIC DNA]</scope>
    <source>
        <strain evidence="3 4">YSPA8</strain>
    </source>
</reference>
<feature type="transmembrane region" description="Helical" evidence="1">
    <location>
        <begin position="81"/>
        <end position="100"/>
    </location>
</feature>
<dbReference type="PANTHER" id="PTHR30590:SF2">
    <property type="entry name" value="INNER MEMBRANE PROTEIN"/>
    <property type="match status" value="1"/>
</dbReference>
<feature type="transmembrane region" description="Helical" evidence="1">
    <location>
        <begin position="284"/>
        <end position="301"/>
    </location>
</feature>
<dbReference type="InterPro" id="IPR052529">
    <property type="entry name" value="Bact_Transport_Assoc"/>
</dbReference>
<keyword evidence="1" id="KW-0812">Transmembrane</keyword>
<dbReference type="Proteomes" id="UP001291653">
    <property type="component" value="Unassembled WGS sequence"/>
</dbReference>